<keyword evidence="1" id="KW-1133">Transmembrane helix</keyword>
<keyword evidence="1" id="KW-0472">Membrane</keyword>
<dbReference type="AlphaFoldDB" id="A0A1F4S7P1"/>
<feature type="transmembrane region" description="Helical" evidence="1">
    <location>
        <begin position="58"/>
        <end position="77"/>
    </location>
</feature>
<evidence type="ECO:0000313" key="3">
    <source>
        <dbReference type="Proteomes" id="UP000177905"/>
    </source>
</evidence>
<feature type="transmembrane region" description="Helical" evidence="1">
    <location>
        <begin position="6"/>
        <end position="24"/>
    </location>
</feature>
<feature type="transmembrane region" description="Helical" evidence="1">
    <location>
        <begin position="414"/>
        <end position="432"/>
    </location>
</feature>
<dbReference type="EMBL" id="MEUA01000017">
    <property type="protein sequence ID" value="OGC15753.1"/>
    <property type="molecule type" value="Genomic_DNA"/>
</dbReference>
<feature type="transmembrane region" description="Helical" evidence="1">
    <location>
        <begin position="376"/>
        <end position="394"/>
    </location>
</feature>
<feature type="transmembrane region" description="Helical" evidence="1">
    <location>
        <begin position="177"/>
        <end position="195"/>
    </location>
</feature>
<protein>
    <recommendedName>
        <fullName evidence="4">Glycosyltransferase RgtA/B/C/D-like domain-containing protein</fullName>
    </recommendedName>
</protein>
<organism evidence="2 3">
    <name type="scientific">candidate division WOR-1 bacterium RIFOXYB2_FULL_36_35</name>
    <dbReference type="NCBI Taxonomy" id="1802578"/>
    <lineage>
        <taxon>Bacteria</taxon>
        <taxon>Bacillati</taxon>
        <taxon>Saganbacteria</taxon>
    </lineage>
</organism>
<evidence type="ECO:0000313" key="2">
    <source>
        <dbReference type="EMBL" id="OGC15753.1"/>
    </source>
</evidence>
<sequence length="442" mass="52426">MMILAVLLPTVIGYLIVCAVYKQSISFIEKVALGFLIGTSFMTLQMFVYSLVGIKFGMLWISLPWFLLLPLIIFADRKISFSFNGWKQIELLLLLLVSMKVIYVFFEALIKPVFGYDAIWNFSLRAKIFFFEKMIPFVKLNPYFLGDGMKNYPPHLPLLEAWTYITMNTWDDVKMKIIFPLYFCSLLIIFYKALLREKNRAHSLFFTFLLSSFPLLTYHATIEYADFIVGTYFLGAVIYLYEFFKEGKTKHLFISALLAASCGWIKEEGLVFYFICFFVFFAYNKFKNLKNLGIYLIPFFVFIFPWTLTKKVLGLELGNTHETIFKFEKLFNFHQEAIWKIAYKTFLTDNWHLFPITMIVFLVFYYRNVIATKKRYILACFVLAWLFFIYLYLFTYNWENIMNDIILSRNYLTYFPIGLFLMALTFSFSSFAPKNRTEKYAK</sequence>
<name>A0A1F4S7P1_UNCSA</name>
<proteinExistence type="predicted"/>
<comment type="caution">
    <text evidence="2">The sequence shown here is derived from an EMBL/GenBank/DDBJ whole genome shotgun (WGS) entry which is preliminary data.</text>
</comment>
<keyword evidence="1" id="KW-0812">Transmembrane</keyword>
<evidence type="ECO:0000256" key="1">
    <source>
        <dbReference type="SAM" id="Phobius"/>
    </source>
</evidence>
<feature type="transmembrane region" description="Helical" evidence="1">
    <location>
        <begin position="292"/>
        <end position="308"/>
    </location>
</feature>
<accession>A0A1F4S7P1</accession>
<reference evidence="2 3" key="1">
    <citation type="journal article" date="2016" name="Nat. Commun.">
        <title>Thousands of microbial genomes shed light on interconnected biogeochemical processes in an aquifer system.</title>
        <authorList>
            <person name="Anantharaman K."/>
            <person name="Brown C.T."/>
            <person name="Hug L.A."/>
            <person name="Sharon I."/>
            <person name="Castelle C.J."/>
            <person name="Probst A.J."/>
            <person name="Thomas B.C."/>
            <person name="Singh A."/>
            <person name="Wilkins M.J."/>
            <person name="Karaoz U."/>
            <person name="Brodie E.L."/>
            <person name="Williams K.H."/>
            <person name="Hubbard S.S."/>
            <person name="Banfield J.F."/>
        </authorList>
    </citation>
    <scope>NUCLEOTIDE SEQUENCE [LARGE SCALE GENOMIC DNA]</scope>
</reference>
<gene>
    <name evidence="2" type="ORF">A2290_05375</name>
</gene>
<dbReference type="Proteomes" id="UP000177905">
    <property type="component" value="Unassembled WGS sequence"/>
</dbReference>
<feature type="transmembrane region" description="Helical" evidence="1">
    <location>
        <begin position="31"/>
        <end position="52"/>
    </location>
</feature>
<feature type="transmembrane region" description="Helical" evidence="1">
    <location>
        <begin position="351"/>
        <end position="369"/>
    </location>
</feature>
<feature type="transmembrane region" description="Helical" evidence="1">
    <location>
        <begin position="216"/>
        <end position="241"/>
    </location>
</feature>
<feature type="transmembrane region" description="Helical" evidence="1">
    <location>
        <begin position="89"/>
        <end position="106"/>
    </location>
</feature>
<evidence type="ECO:0008006" key="4">
    <source>
        <dbReference type="Google" id="ProtNLM"/>
    </source>
</evidence>